<dbReference type="OrthoDB" id="2380468at2"/>
<dbReference type="InterPro" id="IPR057336">
    <property type="entry name" value="GerAC_N"/>
</dbReference>
<gene>
    <name evidence="10" type="ORF">PaelaDRAFT_4226</name>
</gene>
<dbReference type="InterPro" id="IPR008844">
    <property type="entry name" value="Spore_GerAC-like"/>
</dbReference>
<reference evidence="10 11" key="1">
    <citation type="submission" date="2011-09" db="EMBL/GenBank/DDBJ databases">
        <title>The draft genome of Paenibacillus lactis 154.</title>
        <authorList>
            <consortium name="US DOE Joint Genome Institute (JGI-PGF)"/>
            <person name="Lucas S."/>
            <person name="Han J."/>
            <person name="Lapidus A."/>
            <person name="Cheng J.-F."/>
            <person name="Goodwin L."/>
            <person name="Pitluck S."/>
            <person name="Peters L."/>
            <person name="Land M.L."/>
            <person name="Hauser L."/>
            <person name="Siebers A."/>
            <person name="Thelen M."/>
            <person name="Hugenholtz P."/>
            <person name="Allgaier M."/>
            <person name="Woyke T.J."/>
        </authorList>
    </citation>
    <scope>NUCLEOTIDE SEQUENCE [LARGE SCALE GENOMIC DNA]</scope>
    <source>
        <strain evidence="10 11">154</strain>
    </source>
</reference>
<dbReference type="Gene3D" id="3.30.300.210">
    <property type="entry name" value="Nutrient germinant receptor protein C, domain 3"/>
    <property type="match status" value="1"/>
</dbReference>
<keyword evidence="5" id="KW-0472">Membrane</keyword>
<sequence>MHAYRYVFKLIAVCFLILPLTGCWDIKEVQDMNYVTAIGIDYEDGQYVVYTQMLDFTKVAKTETGKSDKPAQVWVSKTKGKTINWAVDQVYNSSQRRTVWSHISSIVIIDKVMQSAVLPKLDSIGRYQEVRMTPWVFGTSHSIEELFNAQAFFNMSPLFTILHEPIDQFNQRSVIAPIRYFDFLADLTEPGYTGMLPSLSIDTETWSTGDKRDPKMSINGGYCLYDEKINGFLAVKDLDGLRWMQKETKRSPLLVTDGGIQSVVALSTPKIRTKLSFVQGEPKFHIHVKLHGNVVEVSEDVSKTELEKSAANVVKEEILATFYKGMDTQSDVYSLEHLVFKQNPAAWKRLKQASGMSTIINKQSLESVMVDVHLEHTGMKLLPRKD</sequence>
<dbReference type="GO" id="GO:0009847">
    <property type="term" value="P:spore germination"/>
    <property type="evidence" value="ECO:0007669"/>
    <property type="project" value="InterPro"/>
</dbReference>
<dbReference type="Proteomes" id="UP000003891">
    <property type="component" value="Unassembled WGS sequence"/>
</dbReference>
<evidence type="ECO:0000259" key="8">
    <source>
        <dbReference type="Pfam" id="PF05504"/>
    </source>
</evidence>
<name>G4HJM9_9BACL</name>
<dbReference type="Pfam" id="PF05504">
    <property type="entry name" value="Spore_GerAC"/>
    <property type="match status" value="1"/>
</dbReference>
<protein>
    <submittedName>
        <fullName evidence="10">Germination protein, Ger(X)C family</fullName>
    </submittedName>
</protein>
<dbReference type="eggNOG" id="ENOG502ZA3G">
    <property type="taxonomic scope" value="Bacteria"/>
</dbReference>
<dbReference type="GO" id="GO:0016020">
    <property type="term" value="C:membrane"/>
    <property type="evidence" value="ECO:0007669"/>
    <property type="project" value="UniProtKB-SubCell"/>
</dbReference>
<evidence type="ECO:0000259" key="9">
    <source>
        <dbReference type="Pfam" id="PF25198"/>
    </source>
</evidence>
<dbReference type="NCBIfam" id="TIGR02887">
    <property type="entry name" value="spore_ger_x_C"/>
    <property type="match status" value="1"/>
</dbReference>
<dbReference type="InterPro" id="IPR038501">
    <property type="entry name" value="Spore_GerAC_C_sf"/>
</dbReference>
<keyword evidence="7" id="KW-0449">Lipoprotein</keyword>
<evidence type="ECO:0000313" key="10">
    <source>
        <dbReference type="EMBL" id="EHB62483.1"/>
    </source>
</evidence>
<dbReference type="AlphaFoldDB" id="G4HJM9"/>
<comment type="subcellular location">
    <subcellularLocation>
        <location evidence="1">Membrane</location>
        <topology evidence="1">Lipid-anchor</topology>
    </subcellularLocation>
</comment>
<dbReference type="InterPro" id="IPR046953">
    <property type="entry name" value="Spore_GerAC-like_C"/>
</dbReference>
<keyword evidence="6" id="KW-0564">Palmitate</keyword>
<feature type="domain" description="Spore germination GerAC-like C-terminal" evidence="8">
    <location>
        <begin position="225"/>
        <end position="353"/>
    </location>
</feature>
<dbReference type="EMBL" id="AGIP01000010">
    <property type="protein sequence ID" value="EHB62483.1"/>
    <property type="molecule type" value="Genomic_DNA"/>
</dbReference>
<evidence type="ECO:0000256" key="5">
    <source>
        <dbReference type="ARBA" id="ARBA00023136"/>
    </source>
</evidence>
<feature type="domain" description="Spore germination protein N-terminal" evidence="9">
    <location>
        <begin position="25"/>
        <end position="200"/>
    </location>
</feature>
<dbReference type="RefSeq" id="WP_007131389.1">
    <property type="nucleotide sequence ID" value="NZ_AGIP01000010.1"/>
</dbReference>
<evidence type="ECO:0000256" key="7">
    <source>
        <dbReference type="ARBA" id="ARBA00023288"/>
    </source>
</evidence>
<keyword evidence="3" id="KW-0309">Germination</keyword>
<accession>G4HJM9</accession>
<dbReference type="STRING" id="743719.PaelaDRAFT_4226"/>
<dbReference type="PANTHER" id="PTHR35789">
    <property type="entry name" value="SPORE GERMINATION PROTEIN B3"/>
    <property type="match status" value="1"/>
</dbReference>
<dbReference type="PANTHER" id="PTHR35789:SF1">
    <property type="entry name" value="SPORE GERMINATION PROTEIN B3"/>
    <property type="match status" value="1"/>
</dbReference>
<evidence type="ECO:0000256" key="1">
    <source>
        <dbReference type="ARBA" id="ARBA00004635"/>
    </source>
</evidence>
<organism evidence="10 11">
    <name type="scientific">Paenibacillus lactis 154</name>
    <dbReference type="NCBI Taxonomy" id="743719"/>
    <lineage>
        <taxon>Bacteria</taxon>
        <taxon>Bacillati</taxon>
        <taxon>Bacillota</taxon>
        <taxon>Bacilli</taxon>
        <taxon>Bacillales</taxon>
        <taxon>Paenibacillaceae</taxon>
        <taxon>Paenibacillus</taxon>
    </lineage>
</organism>
<evidence type="ECO:0000256" key="3">
    <source>
        <dbReference type="ARBA" id="ARBA00022544"/>
    </source>
</evidence>
<keyword evidence="4" id="KW-0732">Signal</keyword>
<evidence type="ECO:0000256" key="6">
    <source>
        <dbReference type="ARBA" id="ARBA00023139"/>
    </source>
</evidence>
<dbReference type="Pfam" id="PF25198">
    <property type="entry name" value="Spore_GerAC_N"/>
    <property type="match status" value="1"/>
</dbReference>
<dbReference type="PATRIC" id="fig|743719.3.peg.4284"/>
<evidence type="ECO:0000313" key="11">
    <source>
        <dbReference type="Proteomes" id="UP000003891"/>
    </source>
</evidence>
<proteinExistence type="inferred from homology"/>
<dbReference type="GeneID" id="95406891"/>
<evidence type="ECO:0000256" key="2">
    <source>
        <dbReference type="ARBA" id="ARBA00007886"/>
    </source>
</evidence>
<evidence type="ECO:0000256" key="4">
    <source>
        <dbReference type="ARBA" id="ARBA00022729"/>
    </source>
</evidence>
<comment type="similarity">
    <text evidence="2">Belongs to the GerABKC lipoprotein family.</text>
</comment>